<organism evidence="4 5">
    <name type="scientific">Symbiodinium natans</name>
    <dbReference type="NCBI Taxonomy" id="878477"/>
    <lineage>
        <taxon>Eukaryota</taxon>
        <taxon>Sar</taxon>
        <taxon>Alveolata</taxon>
        <taxon>Dinophyceae</taxon>
        <taxon>Suessiales</taxon>
        <taxon>Symbiodiniaceae</taxon>
        <taxon>Symbiodinium</taxon>
    </lineage>
</organism>
<evidence type="ECO:0000256" key="1">
    <source>
        <dbReference type="RuleBase" id="RU363098"/>
    </source>
</evidence>
<comment type="catalytic activity">
    <reaction evidence="1">
        <text>RNA(n) + a ribonucleoside 5'-triphosphate = RNA(n+1) + diphosphate</text>
        <dbReference type="Rhea" id="RHEA:21248"/>
        <dbReference type="Rhea" id="RHEA-COMP:14527"/>
        <dbReference type="Rhea" id="RHEA-COMP:17342"/>
        <dbReference type="ChEBI" id="CHEBI:33019"/>
        <dbReference type="ChEBI" id="CHEBI:61557"/>
        <dbReference type="ChEBI" id="CHEBI:140395"/>
        <dbReference type="EC" id="2.7.7.48"/>
    </reaction>
</comment>
<evidence type="ECO:0000259" key="3">
    <source>
        <dbReference type="Pfam" id="PF05183"/>
    </source>
</evidence>
<sequence length="934" mass="104567">MVAMLPKLIKLHVRLASTYAASPHVLWLFCRVLVLGAIVRLLDMARFFPRSCASTGQARLENQARRRCATRTCGCLFNCQEFFRGPSWADMSDEEDKVGISKKRRILMDAKKRQQENFPSDFGAATGLEIPEADDPSDLEAAAAAEVQADLEHLQSDLEQILEAMDAQEARRKQRGVVSDGEEEHPHLCDAGWARGLLCRAQPPLRKVVIDRSFLEALCADEVKKPRFTRPFVWKLENLGSASLTAILRKSLNLQSLQQQLKGKKRVSKKLQKQVKLAKLSQRFWQLSAEERQAVLSDAGVYIFPDALQEADDLEAFVKEQDFLHPASAECLNAKRVNGKKAPRDALPCGWQACTVASTESSRGARELGASVWSATWGRKARKPVALWRWSRVDGVRPPFLHFVCMKDADKGQCLYSAACIEKSATAQQMQKNCDLHSLFNRLPLLFSPSSATIELDDDTVVEIAPNLTVPMEDDGTRIDVDVSDGLAEIGPELAEKLGLFKTARPDCLRQRLVYHAAQFRAVLKVGDIDVLAKGMIMVNASLGNKLRLRKSCIKAEWPSDADAGIQYGLDIVQKSDKCQGKPKLHAQLVSALALRACLVPTREARRQAKADVREFCWERRTYLPDDMEKRAWGLSCPKQSRQEGVELRRIASRYCATDAKERSLHVHSVPQNRVAVEYKERIEHPSPLELLRTTEELEEPWNFEALRTKESMLRGGRRFLAEADSQEDNPRLPLKGVGAGCFALPDVQNILGPQKCIVIIDGEILKGPVVVFRTPLMLPEDIEVWESVDPPAPEQMRFLPDNCIICSCESLGVTSLGGGDYDGDVIFISTDPDLARLVANTPDGRSLKKLRAATRFAKENLARKDLVECSSFMDYINYCRRVDTPSIRGDTCVLAERAQMAAWAARYPAKKRTDFELAFLSTMSLQCYGNKRE</sequence>
<dbReference type="InterPro" id="IPR057596">
    <property type="entry name" value="RDRP_core"/>
</dbReference>
<evidence type="ECO:0000313" key="5">
    <source>
        <dbReference type="Proteomes" id="UP000604046"/>
    </source>
</evidence>
<feature type="domain" description="RDRP core" evidence="3">
    <location>
        <begin position="431"/>
        <end position="877"/>
    </location>
</feature>
<comment type="caution">
    <text evidence="4">The sequence shown here is derived from an EMBL/GenBank/DDBJ whole genome shotgun (WGS) entry which is preliminary data.</text>
</comment>
<protein>
    <recommendedName>
        <fullName evidence="1">RNA-dependent RNA polymerase</fullName>
        <ecNumber evidence="1">2.7.7.48</ecNumber>
    </recommendedName>
</protein>
<dbReference type="EC" id="2.7.7.48" evidence="1"/>
<evidence type="ECO:0000256" key="2">
    <source>
        <dbReference type="SAM" id="Coils"/>
    </source>
</evidence>
<dbReference type="Pfam" id="PF05183">
    <property type="entry name" value="RdRP"/>
    <property type="match status" value="1"/>
</dbReference>
<keyword evidence="1" id="KW-0694">RNA-binding</keyword>
<dbReference type="AlphaFoldDB" id="A0A812KC47"/>
<keyword evidence="2" id="KW-0175">Coiled coil</keyword>
<feature type="coiled-coil region" evidence="2">
    <location>
        <begin position="144"/>
        <end position="171"/>
    </location>
</feature>
<reference evidence="4" key="1">
    <citation type="submission" date="2021-02" db="EMBL/GenBank/DDBJ databases">
        <authorList>
            <person name="Dougan E. K."/>
            <person name="Rhodes N."/>
            <person name="Thang M."/>
            <person name="Chan C."/>
        </authorList>
    </citation>
    <scope>NUCLEOTIDE SEQUENCE</scope>
</reference>
<dbReference type="GO" id="GO:0003723">
    <property type="term" value="F:RNA binding"/>
    <property type="evidence" value="ECO:0007669"/>
    <property type="project" value="UniProtKB-KW"/>
</dbReference>
<dbReference type="EMBL" id="CAJNDS010000642">
    <property type="protein sequence ID" value="CAE7224582.1"/>
    <property type="molecule type" value="Genomic_DNA"/>
</dbReference>
<keyword evidence="1" id="KW-0808">Transferase</keyword>
<keyword evidence="1" id="KW-0696">RNA-directed RNA polymerase</keyword>
<name>A0A812KC47_9DINO</name>
<dbReference type="InterPro" id="IPR007855">
    <property type="entry name" value="RDRP"/>
</dbReference>
<comment type="similarity">
    <text evidence="1">Belongs to the RdRP family.</text>
</comment>
<dbReference type="PANTHER" id="PTHR23079:SF55">
    <property type="entry name" value="RNA-DIRECTED RNA POLYMERASE"/>
    <property type="match status" value="1"/>
</dbReference>
<evidence type="ECO:0000313" key="4">
    <source>
        <dbReference type="EMBL" id="CAE7224582.1"/>
    </source>
</evidence>
<keyword evidence="1" id="KW-0548">Nucleotidyltransferase</keyword>
<dbReference type="GO" id="GO:0031380">
    <property type="term" value="C:nuclear RNA-directed RNA polymerase complex"/>
    <property type="evidence" value="ECO:0007669"/>
    <property type="project" value="TreeGrafter"/>
</dbReference>
<dbReference type="PANTHER" id="PTHR23079">
    <property type="entry name" value="RNA-DEPENDENT RNA POLYMERASE"/>
    <property type="match status" value="1"/>
</dbReference>
<dbReference type="Proteomes" id="UP000604046">
    <property type="component" value="Unassembled WGS sequence"/>
</dbReference>
<keyword evidence="5" id="KW-1185">Reference proteome</keyword>
<dbReference type="GO" id="GO:0030422">
    <property type="term" value="P:siRNA processing"/>
    <property type="evidence" value="ECO:0007669"/>
    <property type="project" value="TreeGrafter"/>
</dbReference>
<gene>
    <name evidence="4" type="ORF">SNAT2548_LOCUS8570</name>
</gene>
<dbReference type="GO" id="GO:0003968">
    <property type="term" value="F:RNA-directed RNA polymerase activity"/>
    <property type="evidence" value="ECO:0007669"/>
    <property type="project" value="UniProtKB-KW"/>
</dbReference>
<dbReference type="OrthoDB" id="10055769at2759"/>
<proteinExistence type="inferred from homology"/>
<accession>A0A812KC47</accession>